<dbReference type="GeneID" id="97220739"/>
<evidence type="ECO:0000313" key="4">
    <source>
        <dbReference type="EMBL" id="MFM4893493.1"/>
    </source>
</evidence>
<dbReference type="Proteomes" id="UP001630969">
    <property type="component" value="Unassembled WGS sequence"/>
</dbReference>
<dbReference type="RefSeq" id="WP_408790271.1">
    <property type="nucleotide sequence ID" value="NZ_JBGXBU010000004.1"/>
</dbReference>
<reference evidence="4 5" key="1">
    <citation type="submission" date="2024-09" db="EMBL/GenBank/DDBJ databases">
        <title>Aeromonas strains Genome sequencing and assembly.</title>
        <authorList>
            <person name="Hu X."/>
            <person name="Tang B."/>
        </authorList>
    </citation>
    <scope>NUCLEOTIDE SEQUENCE [LARGE SCALE GENOMIC DNA]</scope>
    <source>
        <strain evidence="4 5">NB23SCDHY001</strain>
    </source>
</reference>
<gene>
    <name evidence="4" type="ORF">ACEUDJ_11530</name>
</gene>
<name>A0ABW9GU46_9GAMM</name>
<sequence>MATFTPQAALRQQMSELESLLAELASRIARLPLLEAQVYPLPPVLQGQEHDPISEIEVGLLEGEAARAAALAAYQHHGARPGCSTKSTQRLPGWLRLPAEAAPLLVPLIEEINRSKLAFKALVQQAGGRDEKFELVHNALPGVITLQIYRQLTLLAGDLHSLGFTWADKQTISRLSREQVIAMLERSRRYVPALSHPQQWQQMVDKEIYDIRRLSADSELRIRRPVKTHPMINLLWRDREPRKQQIKASLPLLLCADASPAIKPLGHYPPKLRQPRRDRKIGERPLIERLHLYLYEPLD</sequence>
<dbReference type="Pfam" id="PF05472">
    <property type="entry name" value="Ter"/>
    <property type="match status" value="1"/>
</dbReference>
<proteinExistence type="predicted"/>
<dbReference type="InterPro" id="IPR008865">
    <property type="entry name" value="DNA_replication_term_site-bd"/>
</dbReference>
<protein>
    <submittedName>
        <fullName evidence="4">DNA replication terminus site-binding protein</fullName>
    </submittedName>
</protein>
<dbReference type="Gene3D" id="3.30.54.10">
    <property type="match status" value="1"/>
</dbReference>
<accession>A0ABW9GU46</accession>
<dbReference type="InterPro" id="IPR036381">
    <property type="entry name" value="Tus_dom1"/>
</dbReference>
<comment type="caution">
    <text evidence="4">The sequence shown here is derived from an EMBL/GenBank/DDBJ whole genome shotgun (WGS) entry which is preliminary data.</text>
</comment>
<dbReference type="InterPro" id="IPR036384">
    <property type="entry name" value="Tus_sf"/>
</dbReference>
<keyword evidence="1" id="KW-0963">Cytoplasm</keyword>
<dbReference type="Gene3D" id="3.50.14.10">
    <property type="entry name" value="Replication terminator Tus, domain 1 superfamily/Replication terminator Tus"/>
    <property type="match status" value="1"/>
</dbReference>
<dbReference type="EMBL" id="JBGXBU010000004">
    <property type="protein sequence ID" value="MFM4893493.1"/>
    <property type="molecule type" value="Genomic_DNA"/>
</dbReference>
<evidence type="ECO:0000256" key="2">
    <source>
        <dbReference type="ARBA" id="ARBA00022705"/>
    </source>
</evidence>
<keyword evidence="5" id="KW-1185">Reference proteome</keyword>
<evidence type="ECO:0000256" key="1">
    <source>
        <dbReference type="ARBA" id="ARBA00022490"/>
    </source>
</evidence>
<dbReference type="SUPFAM" id="SSF56596">
    <property type="entry name" value="Replication terminator protein (Tus)"/>
    <property type="match status" value="1"/>
</dbReference>
<organism evidence="4 5">
    <name type="scientific">Aeromonas bivalvium</name>
    <dbReference type="NCBI Taxonomy" id="440079"/>
    <lineage>
        <taxon>Bacteria</taxon>
        <taxon>Pseudomonadati</taxon>
        <taxon>Pseudomonadota</taxon>
        <taxon>Gammaproteobacteria</taxon>
        <taxon>Aeromonadales</taxon>
        <taxon>Aeromonadaceae</taxon>
        <taxon>Aeromonas</taxon>
    </lineage>
</organism>
<evidence type="ECO:0000313" key="5">
    <source>
        <dbReference type="Proteomes" id="UP001630969"/>
    </source>
</evidence>
<keyword evidence="2" id="KW-0235">DNA replication</keyword>
<evidence type="ECO:0000256" key="3">
    <source>
        <dbReference type="ARBA" id="ARBA00023125"/>
    </source>
</evidence>
<keyword evidence="3" id="KW-0238">DNA-binding</keyword>